<protein>
    <recommendedName>
        <fullName evidence="1">CHAT domain-containing protein</fullName>
    </recommendedName>
</protein>
<dbReference type="Proteomes" id="UP000646776">
    <property type="component" value="Unassembled WGS sequence"/>
</dbReference>
<evidence type="ECO:0000313" key="2">
    <source>
        <dbReference type="EMBL" id="GGT95473.1"/>
    </source>
</evidence>
<keyword evidence="3" id="KW-1185">Reference proteome</keyword>
<organism evidence="2 3">
    <name type="scientific">Streptomyces phaeofaciens</name>
    <dbReference type="NCBI Taxonomy" id="68254"/>
    <lineage>
        <taxon>Bacteria</taxon>
        <taxon>Bacillati</taxon>
        <taxon>Actinomycetota</taxon>
        <taxon>Actinomycetes</taxon>
        <taxon>Kitasatosporales</taxon>
        <taxon>Streptomycetaceae</taxon>
        <taxon>Streptomyces</taxon>
    </lineage>
</organism>
<proteinExistence type="predicted"/>
<dbReference type="EMBL" id="BMSA01000048">
    <property type="protein sequence ID" value="GGT95473.1"/>
    <property type="molecule type" value="Genomic_DNA"/>
</dbReference>
<reference evidence="2" key="1">
    <citation type="journal article" date="2014" name="Int. J. Syst. Evol. Microbiol.">
        <title>Complete genome sequence of Corynebacterium casei LMG S-19264T (=DSM 44701T), isolated from a smear-ripened cheese.</title>
        <authorList>
            <consortium name="US DOE Joint Genome Institute (JGI-PGF)"/>
            <person name="Walter F."/>
            <person name="Albersmeier A."/>
            <person name="Kalinowski J."/>
            <person name="Ruckert C."/>
        </authorList>
    </citation>
    <scope>NUCLEOTIDE SEQUENCE</scope>
    <source>
        <strain evidence="2">JCM 4125</strain>
    </source>
</reference>
<evidence type="ECO:0000313" key="3">
    <source>
        <dbReference type="Proteomes" id="UP000646776"/>
    </source>
</evidence>
<gene>
    <name evidence="2" type="ORF">GCM10010226_86450</name>
</gene>
<name>A0A918HQI7_9ACTN</name>
<dbReference type="InterPro" id="IPR024983">
    <property type="entry name" value="CHAT_dom"/>
</dbReference>
<reference evidence="2" key="2">
    <citation type="submission" date="2020-09" db="EMBL/GenBank/DDBJ databases">
        <authorList>
            <person name="Sun Q."/>
            <person name="Ohkuma M."/>
        </authorList>
    </citation>
    <scope>NUCLEOTIDE SEQUENCE</scope>
    <source>
        <strain evidence="2">JCM 4125</strain>
    </source>
</reference>
<dbReference type="AlphaFoldDB" id="A0A918HQI7"/>
<comment type="caution">
    <text evidence="2">The sequence shown here is derived from an EMBL/GenBank/DDBJ whole genome shotgun (WGS) entry which is preliminary data.</text>
</comment>
<feature type="domain" description="CHAT" evidence="1">
    <location>
        <begin position="1005"/>
        <end position="1219"/>
    </location>
</feature>
<dbReference type="Pfam" id="PF12770">
    <property type="entry name" value="CHAT"/>
    <property type="match status" value="1"/>
</dbReference>
<evidence type="ECO:0000259" key="1">
    <source>
        <dbReference type="Pfam" id="PF12770"/>
    </source>
</evidence>
<sequence>MQQDISHKGDERASDLAFRVGKAVVEEAQGDSFRYSNLTKLINSCRQDTEDVDRDTDADHDFPLLGRAALIAWRICAEPELLDPLDENDRQTQLHDLGVFLTWLVIHRIPHLAPQPVSGYPRLVARFIDGEKMAHCWLAAGALIFETGGPDVSRAAAAQFEEYLADLPRGLVRQFDETSDDVASRLPLAVGRSVLEEAEHQSRRYTDLKALVEGIANRPDFGTPDPDDPAFGVGAVALGALSLTQDPGAYALASQELRSELLRGFDLYIRFVVERRLWHLAPLPVSRYREILDEYADEQTRARVTLAAASVIRERGELEESLNTILSLEPQLPRLSPALAMTFHVHTANTLRDLRRFDEAHQRYRLAEEAAAGLPDEERDEPLREIRHQRHRLSLYAKDDTYAARDAPSGAAREFDPNLLRPGSVFDAPELWRDRPWQLLTIAQSAAHSGDFWTAHLALSEIADAAAPDDYDLLAPVHLELADVAALTGAPTAIVRWHNQLGLCARLLSSNHRELGISLSVQARRLASQGDALGAYSFARWAQAAARVPLYMGGVQADLGYVLYRNGTLDAARSQFDASLAVEESDLVRAQREMVGVLLGERGAADAEWGPLRPDSWSQVGPARFRAAALLLTEPGNDVHDWPDLLLHSKGDITPWSPTLQVLLESYQMRRDDSSMPDMFGLRAIDRVKARVFENLMVLGLLGMLDTCWNIPPWAGAAWVLSSDVPEQVREQVGLEVTRSATPAPLVSAVIDDSAGLPAGDPVRQRDIQARIDRLLALTFQPAVSAFTFGNTEDAAQLRRWAAEFVRTHGRRTAFRLHDGPPPHPLDRRMQQGVRRFGRRAARLPQRLQYTLAAIEFGKRTAIAIGPIRDIRLLEQMHLLMIERRDARRLKTLYASRVTAPQLFAPHLARQRAEVRSWFTRRDQATVDLVQGPEDAHVIGCRRSRDVDVTVSTFALPRARAQTVADLHRLAPSEPPLEPTDQTAVRQLADRLHAAARDAVEVSLRLPEPWQALPVENLPDATGRALAQRHVVVRRHSARPRFGAATRPLSRRARVLGDPMGGAPGNGEALPGSLAEAREVAALLGVRAHVQDDATFDRLSSCAAEATLLWLSTHCEAVPHLGGTPALLLRDRWVLPAEIAALPVNPRAVVVLTVCAGGSGPALGAVSGPPLATSFLAAGARLVISPTRTIKDMVWGPLIVEALRQSLSGRATPAGLVRALNARTPVPGVAPWVMHA</sequence>
<accession>A0A918HQI7</accession>